<feature type="transmembrane region" description="Helical" evidence="1">
    <location>
        <begin position="268"/>
        <end position="289"/>
    </location>
</feature>
<keyword evidence="1" id="KW-0812">Transmembrane</keyword>
<evidence type="ECO:0000313" key="2">
    <source>
        <dbReference type="EMBL" id="KAE9543438.1"/>
    </source>
</evidence>
<evidence type="ECO:0000256" key="1">
    <source>
        <dbReference type="SAM" id="Phobius"/>
    </source>
</evidence>
<name>A0A6G0U2U5_APHGL</name>
<dbReference type="EMBL" id="VYZN01000008">
    <property type="protein sequence ID" value="KAE9543438.1"/>
    <property type="molecule type" value="Genomic_DNA"/>
</dbReference>
<keyword evidence="3" id="KW-1185">Reference proteome</keyword>
<gene>
    <name evidence="2" type="ORF">AGLY_002238</name>
</gene>
<comment type="caution">
    <text evidence="2">The sequence shown here is derived from an EMBL/GenBank/DDBJ whole genome shotgun (WGS) entry which is preliminary data.</text>
</comment>
<feature type="transmembrane region" description="Helical" evidence="1">
    <location>
        <begin position="184"/>
        <end position="205"/>
    </location>
</feature>
<organism evidence="2 3">
    <name type="scientific">Aphis glycines</name>
    <name type="common">Soybean aphid</name>
    <dbReference type="NCBI Taxonomy" id="307491"/>
    <lineage>
        <taxon>Eukaryota</taxon>
        <taxon>Metazoa</taxon>
        <taxon>Ecdysozoa</taxon>
        <taxon>Arthropoda</taxon>
        <taxon>Hexapoda</taxon>
        <taxon>Insecta</taxon>
        <taxon>Pterygota</taxon>
        <taxon>Neoptera</taxon>
        <taxon>Paraneoptera</taxon>
        <taxon>Hemiptera</taxon>
        <taxon>Sternorrhyncha</taxon>
        <taxon>Aphidomorpha</taxon>
        <taxon>Aphidoidea</taxon>
        <taxon>Aphididae</taxon>
        <taxon>Aphidini</taxon>
        <taxon>Aphis</taxon>
        <taxon>Aphis</taxon>
    </lineage>
</organism>
<evidence type="ECO:0000313" key="3">
    <source>
        <dbReference type="Proteomes" id="UP000475862"/>
    </source>
</evidence>
<reference evidence="2 3" key="1">
    <citation type="submission" date="2019-08" db="EMBL/GenBank/DDBJ databases">
        <title>The genome of the soybean aphid Biotype 1, its phylome, world population structure and adaptation to the North American continent.</title>
        <authorList>
            <person name="Giordano R."/>
            <person name="Donthu R.K."/>
            <person name="Hernandez A.G."/>
            <person name="Wright C.L."/>
            <person name="Zimin A.V."/>
        </authorList>
    </citation>
    <scope>NUCLEOTIDE SEQUENCE [LARGE SCALE GENOMIC DNA]</scope>
    <source>
        <tissue evidence="2">Whole aphids</tissue>
    </source>
</reference>
<dbReference type="Proteomes" id="UP000475862">
    <property type="component" value="Unassembled WGS sequence"/>
</dbReference>
<dbReference type="AlphaFoldDB" id="A0A6G0U2U5"/>
<protein>
    <submittedName>
        <fullName evidence="2">Uncharacterized protein</fullName>
    </submittedName>
</protein>
<accession>A0A6G0U2U5</accession>
<feature type="transmembrane region" description="Helical" evidence="1">
    <location>
        <begin position="159"/>
        <end position="178"/>
    </location>
</feature>
<sequence length="299" mass="35470">MSIVIKKLNIFIELKKKYQAKKMQNYFNAYYVNMPHHFHKDLTTLTFLYYLFHGSNILRKYRSYQYQSKHDKLVFPSFQNEKVSYIYKPIVFRLSEDNKWKQTVKCPPNLQHTTVQIMTDYDMRVIQHYVVNISVKMFSNHFIVIIEQISNCSQLNRSYNSMVMSIFVFNLPQLFLYVEIDREVMNVYATAGCICLAVCTNMLCLKIPWIVNKVSKFQIRTLMACSLYYQSYINNEIYDCREVPGIVLIQQFDYTSINSIFEQATKSVFYQLYTVVAIINAVAVTQSFYFRPTNNNINV</sequence>
<keyword evidence="1" id="KW-0472">Membrane</keyword>
<proteinExistence type="predicted"/>
<keyword evidence="1" id="KW-1133">Transmembrane helix</keyword>